<dbReference type="GO" id="GO:0046854">
    <property type="term" value="P:phosphatidylinositol phosphate biosynthetic process"/>
    <property type="evidence" value="ECO:0007669"/>
    <property type="project" value="TreeGrafter"/>
</dbReference>
<evidence type="ECO:0000313" key="6">
    <source>
        <dbReference type="EMBL" id="GFG31561.1"/>
    </source>
</evidence>
<proteinExistence type="inferred from homology"/>
<evidence type="ECO:0000256" key="1">
    <source>
        <dbReference type="ARBA" id="ARBA00007374"/>
    </source>
</evidence>
<evidence type="ECO:0000313" key="7">
    <source>
        <dbReference type="Proteomes" id="UP000502823"/>
    </source>
</evidence>
<dbReference type="GO" id="GO:0005737">
    <property type="term" value="C:cytoplasm"/>
    <property type="evidence" value="ECO:0007669"/>
    <property type="project" value="TreeGrafter"/>
</dbReference>
<organism evidence="6 7">
    <name type="scientific">Coptotermes formosanus</name>
    <name type="common">Formosan subterranean termite</name>
    <dbReference type="NCBI Taxonomy" id="36987"/>
    <lineage>
        <taxon>Eukaryota</taxon>
        <taxon>Metazoa</taxon>
        <taxon>Ecdysozoa</taxon>
        <taxon>Arthropoda</taxon>
        <taxon>Hexapoda</taxon>
        <taxon>Insecta</taxon>
        <taxon>Pterygota</taxon>
        <taxon>Neoptera</taxon>
        <taxon>Polyneoptera</taxon>
        <taxon>Dictyoptera</taxon>
        <taxon>Blattodea</taxon>
        <taxon>Blattoidea</taxon>
        <taxon>Termitoidae</taxon>
        <taxon>Rhinotermitidae</taxon>
        <taxon>Coptotermes</taxon>
    </lineage>
</organism>
<comment type="similarity">
    <text evidence="1 4">Belongs to the inositol phosphokinase (IPK) family.</text>
</comment>
<name>A0A6L2PG79_COPFO</name>
<dbReference type="EC" id="2.7.-.-" evidence="4"/>
<evidence type="ECO:0000256" key="2">
    <source>
        <dbReference type="ARBA" id="ARBA00022679"/>
    </source>
</evidence>
<evidence type="ECO:0000256" key="4">
    <source>
        <dbReference type="RuleBase" id="RU363090"/>
    </source>
</evidence>
<keyword evidence="3 4" id="KW-0418">Kinase</keyword>
<dbReference type="GO" id="GO:0005634">
    <property type="term" value="C:nucleus"/>
    <property type="evidence" value="ECO:0007669"/>
    <property type="project" value="TreeGrafter"/>
</dbReference>
<evidence type="ECO:0000256" key="3">
    <source>
        <dbReference type="ARBA" id="ARBA00022777"/>
    </source>
</evidence>
<dbReference type="AlphaFoldDB" id="A0A6L2PG79"/>
<keyword evidence="7" id="KW-1185">Reference proteome</keyword>
<dbReference type="PANTHER" id="PTHR12400:SF21">
    <property type="entry name" value="KINASE"/>
    <property type="match status" value="1"/>
</dbReference>
<evidence type="ECO:0000256" key="5">
    <source>
        <dbReference type="SAM" id="MobiDB-lite"/>
    </source>
</evidence>
<feature type="region of interest" description="Disordered" evidence="5">
    <location>
        <begin position="153"/>
        <end position="174"/>
    </location>
</feature>
<dbReference type="GO" id="GO:0032958">
    <property type="term" value="P:inositol phosphate biosynthetic process"/>
    <property type="evidence" value="ECO:0007669"/>
    <property type="project" value="InterPro"/>
</dbReference>
<dbReference type="InterPro" id="IPR038286">
    <property type="entry name" value="IPK_sf"/>
</dbReference>
<accession>A0A6L2PG79</accession>
<dbReference type="EMBL" id="BLKM01000318">
    <property type="protein sequence ID" value="GFG31561.1"/>
    <property type="molecule type" value="Genomic_DNA"/>
</dbReference>
<gene>
    <name evidence="6" type="ORF">Cfor_00471</name>
</gene>
<reference evidence="7" key="1">
    <citation type="submission" date="2020-01" db="EMBL/GenBank/DDBJ databases">
        <title>Draft genome sequence of the Termite Coptotermes fromosanus.</title>
        <authorList>
            <person name="Itakura S."/>
            <person name="Yosikawa Y."/>
            <person name="Umezawa K."/>
        </authorList>
    </citation>
    <scope>NUCLEOTIDE SEQUENCE [LARGE SCALE GENOMIC DNA]</scope>
</reference>
<dbReference type="GO" id="GO:0000828">
    <property type="term" value="F:inositol hexakisphosphate kinase activity"/>
    <property type="evidence" value="ECO:0007669"/>
    <property type="project" value="TreeGrafter"/>
</dbReference>
<dbReference type="Pfam" id="PF03770">
    <property type="entry name" value="IPK"/>
    <property type="match status" value="1"/>
</dbReference>
<keyword evidence="2 4" id="KW-0808">Transferase</keyword>
<protein>
    <recommendedName>
        <fullName evidence="4">Kinase</fullName>
        <ecNumber evidence="4">2.7.-.-</ecNumber>
    </recommendedName>
</protein>
<dbReference type="InParanoid" id="A0A6L2PG79"/>
<dbReference type="InterPro" id="IPR005522">
    <property type="entry name" value="IPK"/>
</dbReference>
<dbReference type="PANTHER" id="PTHR12400">
    <property type="entry name" value="INOSITOL POLYPHOSPHATE KINASE"/>
    <property type="match status" value="1"/>
</dbReference>
<comment type="caution">
    <text evidence="6">The sequence shown here is derived from an EMBL/GenBank/DDBJ whole genome shotgun (WGS) entry which is preliminary data.</text>
</comment>
<dbReference type="SUPFAM" id="SSF56104">
    <property type="entry name" value="SAICAR synthase-like"/>
    <property type="match status" value="1"/>
</dbReference>
<feature type="compositionally biased region" description="Basic and acidic residues" evidence="5">
    <location>
        <begin position="155"/>
        <end position="174"/>
    </location>
</feature>
<feature type="non-terminal residue" evidence="6">
    <location>
        <position position="1"/>
    </location>
</feature>
<dbReference type="Gene3D" id="3.30.470.160">
    <property type="entry name" value="Inositol polyphosphate kinase"/>
    <property type="match status" value="1"/>
</dbReference>
<dbReference type="OrthoDB" id="2573163at2759"/>
<sequence>AGDVLDSIMHVDNASSNKQYFLMLENITSHYTQPCILDLKMGTRQHGDDASTEKRSKQMAKCAASTSASLGVRLCGMQVYQADTDHYVKRDKYWGRELNEEGFKEALYHFFHNGFQLRSQVIHKVITRLEELRRALERQSNYRFYSCNPPLPVSTDKKHKESQKEELRFKQSTF</sequence>
<dbReference type="Proteomes" id="UP000502823">
    <property type="component" value="Unassembled WGS sequence"/>
</dbReference>